<dbReference type="STRING" id="78245.Xaut_4085"/>
<proteinExistence type="predicted"/>
<feature type="transmembrane region" description="Helical" evidence="1">
    <location>
        <begin position="20"/>
        <end position="42"/>
    </location>
</feature>
<dbReference type="KEGG" id="xau:Xaut_4085"/>
<dbReference type="SUPFAM" id="SSF55073">
    <property type="entry name" value="Nucleotide cyclase"/>
    <property type="match status" value="1"/>
</dbReference>
<evidence type="ECO:0000259" key="2">
    <source>
        <dbReference type="PROSITE" id="PS50883"/>
    </source>
</evidence>
<dbReference type="HOGENOM" id="CLU_000445_91_2_5"/>
<dbReference type="PANTHER" id="PTHR44757">
    <property type="entry name" value="DIGUANYLATE CYCLASE DGCP"/>
    <property type="match status" value="1"/>
</dbReference>
<sequence>MKEGGIIPRRQGSPAYRSLLAGLMALALLVAGLVTVFVLAGLRQDDKARTRERAALLSSLRARETVMEQALVATNDERQALRQLVLGDMTPLHRHFGQKLNDGFGFEFVYITDARGRVVYSSERGEQNELRAYSWIRPAIERALADGQKAALSGVVATDDAAGLMVARPFDEKVEGLDLAQPLVAITVDIIDPEFLRMVGAPASLEEVELIHRPLHGGREAGVFIPNLYDGSEAELVWRGAHPGSKMLWTLMPAAAVLASLLAVLFLVLMIRARRMAADLVASEAKARELAARDYLTGLLNRGAFIEALDAAIARRRNGETLALLFVDLDDFKVINDSAGHAAGDDLLRAFARRTEEALGEGSVVARFGGDEFVAMVPCRNDADLDHAVERLFRELAPPVLLEQGGDLSLSACVGAARLPRDAATGAELMRLADVALYRAKADGTGLYRRFEPGFDAERIEHRRIETELAAALDKREITLVYQPQVDVESERVVGFEALARWDHPTQGRLLPGAFLAVAETSRLMGRFDAYVLRMALMEARALPEVTLSVNMSALNLRQGAIFGMVVTALAETGFNPARLEIEITESAILDAASDGQEALQKLRDMGVRIALDDFGTGHASLVHLRRFPITKIKIDKSFILDMATDRDASAIVEYVIRLGRSLGITLTAEGVETREQLRFLRAFGAQQAQGYLFAPPLPLAAAIAMLERQSVAQSGVAAAGVAATGAAVSGPS</sequence>
<dbReference type="PROSITE" id="PS50887">
    <property type="entry name" value="GGDEF"/>
    <property type="match status" value="1"/>
</dbReference>
<evidence type="ECO:0000259" key="3">
    <source>
        <dbReference type="PROSITE" id="PS50887"/>
    </source>
</evidence>
<dbReference type="NCBIfam" id="TIGR00254">
    <property type="entry name" value="GGDEF"/>
    <property type="match status" value="1"/>
</dbReference>
<dbReference type="Pfam" id="PF00563">
    <property type="entry name" value="EAL"/>
    <property type="match status" value="1"/>
</dbReference>
<name>A7IMR4_XANP2</name>
<dbReference type="SMART" id="SM00267">
    <property type="entry name" value="GGDEF"/>
    <property type="match status" value="1"/>
</dbReference>
<dbReference type="CDD" id="cd01949">
    <property type="entry name" value="GGDEF"/>
    <property type="match status" value="1"/>
</dbReference>
<dbReference type="Gene3D" id="3.20.20.450">
    <property type="entry name" value="EAL domain"/>
    <property type="match status" value="1"/>
</dbReference>
<dbReference type="SUPFAM" id="SSF141868">
    <property type="entry name" value="EAL domain-like"/>
    <property type="match status" value="1"/>
</dbReference>
<evidence type="ECO:0000313" key="5">
    <source>
        <dbReference type="Proteomes" id="UP000002417"/>
    </source>
</evidence>
<dbReference type="InterPro" id="IPR043128">
    <property type="entry name" value="Rev_trsase/Diguanyl_cyclase"/>
</dbReference>
<dbReference type="InterPro" id="IPR035919">
    <property type="entry name" value="EAL_sf"/>
</dbReference>
<evidence type="ECO:0000256" key="1">
    <source>
        <dbReference type="SAM" id="Phobius"/>
    </source>
</evidence>
<keyword evidence="5" id="KW-1185">Reference proteome</keyword>
<keyword evidence="1" id="KW-0812">Transmembrane</keyword>
<dbReference type="InterPro" id="IPR000160">
    <property type="entry name" value="GGDEF_dom"/>
</dbReference>
<dbReference type="InterPro" id="IPR052155">
    <property type="entry name" value="Biofilm_reg_signaling"/>
</dbReference>
<dbReference type="InterPro" id="IPR029787">
    <property type="entry name" value="Nucleotide_cyclase"/>
</dbReference>
<dbReference type="eggNOG" id="COG5001">
    <property type="taxonomic scope" value="Bacteria"/>
</dbReference>
<keyword evidence="1" id="KW-0472">Membrane</keyword>
<dbReference type="AlphaFoldDB" id="A7IMR4"/>
<feature type="domain" description="EAL" evidence="2">
    <location>
        <begin position="462"/>
        <end position="711"/>
    </location>
</feature>
<dbReference type="Pfam" id="PF00990">
    <property type="entry name" value="GGDEF"/>
    <property type="match status" value="1"/>
</dbReference>
<dbReference type="InterPro" id="IPR001633">
    <property type="entry name" value="EAL_dom"/>
</dbReference>
<dbReference type="Proteomes" id="UP000002417">
    <property type="component" value="Chromosome"/>
</dbReference>
<dbReference type="EMBL" id="CP000781">
    <property type="protein sequence ID" value="ABS69307.1"/>
    <property type="molecule type" value="Genomic_DNA"/>
</dbReference>
<protein>
    <submittedName>
        <fullName evidence="4">Diguanylate cyclase/phosphodiesterase</fullName>
    </submittedName>
</protein>
<feature type="transmembrane region" description="Helical" evidence="1">
    <location>
        <begin position="248"/>
        <end position="271"/>
    </location>
</feature>
<feature type="domain" description="GGDEF" evidence="3">
    <location>
        <begin position="320"/>
        <end position="453"/>
    </location>
</feature>
<dbReference type="PANTHER" id="PTHR44757:SF2">
    <property type="entry name" value="BIOFILM ARCHITECTURE MAINTENANCE PROTEIN MBAA"/>
    <property type="match status" value="1"/>
</dbReference>
<dbReference type="Gene3D" id="3.30.70.270">
    <property type="match status" value="1"/>
</dbReference>
<dbReference type="PhylomeDB" id="A7IMR4"/>
<dbReference type="PROSITE" id="PS50883">
    <property type="entry name" value="EAL"/>
    <property type="match status" value="1"/>
</dbReference>
<gene>
    <name evidence="4" type="ordered locus">Xaut_4085</name>
</gene>
<dbReference type="CDD" id="cd01948">
    <property type="entry name" value="EAL"/>
    <property type="match status" value="1"/>
</dbReference>
<organism evidence="4 5">
    <name type="scientific">Xanthobacter autotrophicus (strain ATCC BAA-1158 / Py2)</name>
    <dbReference type="NCBI Taxonomy" id="78245"/>
    <lineage>
        <taxon>Bacteria</taxon>
        <taxon>Pseudomonadati</taxon>
        <taxon>Pseudomonadota</taxon>
        <taxon>Alphaproteobacteria</taxon>
        <taxon>Hyphomicrobiales</taxon>
        <taxon>Xanthobacteraceae</taxon>
        <taxon>Xanthobacter</taxon>
    </lineage>
</organism>
<reference evidence="4 5" key="1">
    <citation type="submission" date="2007-07" db="EMBL/GenBank/DDBJ databases">
        <title>Complete sequence of chromosome of Xanthobacter autotrophicus Py2.</title>
        <authorList>
            <consortium name="US DOE Joint Genome Institute"/>
            <person name="Copeland A."/>
            <person name="Lucas S."/>
            <person name="Lapidus A."/>
            <person name="Barry K."/>
            <person name="Glavina del Rio T."/>
            <person name="Hammon N."/>
            <person name="Israni S."/>
            <person name="Dalin E."/>
            <person name="Tice H."/>
            <person name="Pitluck S."/>
            <person name="Sims D."/>
            <person name="Brettin T."/>
            <person name="Bruce D."/>
            <person name="Detter J.C."/>
            <person name="Han C."/>
            <person name="Tapia R."/>
            <person name="Brainard J."/>
            <person name="Schmutz J."/>
            <person name="Larimer F."/>
            <person name="Land M."/>
            <person name="Hauser L."/>
            <person name="Kyrpides N."/>
            <person name="Kim E."/>
            <person name="Ensigns S.A."/>
            <person name="Richardson P."/>
        </authorList>
    </citation>
    <scope>NUCLEOTIDE SEQUENCE [LARGE SCALE GENOMIC DNA]</scope>
    <source>
        <strain evidence="5">ATCC BAA-1158 / Py2</strain>
    </source>
</reference>
<evidence type="ECO:0000313" key="4">
    <source>
        <dbReference type="EMBL" id="ABS69307.1"/>
    </source>
</evidence>
<dbReference type="SMART" id="SM00052">
    <property type="entry name" value="EAL"/>
    <property type="match status" value="1"/>
</dbReference>
<keyword evidence="1" id="KW-1133">Transmembrane helix</keyword>
<accession>A7IMR4</accession>